<reference evidence="1 2" key="1">
    <citation type="submission" date="2024-03" db="EMBL/GenBank/DDBJ databases">
        <title>Community enrichment and isolation of bacterial strains for fucoidan degradation.</title>
        <authorList>
            <person name="Sichert A."/>
        </authorList>
    </citation>
    <scope>NUCLEOTIDE SEQUENCE [LARGE SCALE GENOMIC DNA]</scope>
    <source>
        <strain evidence="1 2">AS12</strain>
    </source>
</reference>
<name>A0ABU9SSC2_9ALTE</name>
<proteinExistence type="predicted"/>
<dbReference type="PANTHER" id="PTHR35802:SF1">
    <property type="entry name" value="PROTEASE SYNTHASE AND SPORULATION PROTEIN PAI 2"/>
    <property type="match status" value="1"/>
</dbReference>
<keyword evidence="2" id="KW-1185">Reference proteome</keyword>
<evidence type="ECO:0000313" key="1">
    <source>
        <dbReference type="EMBL" id="MEM5496794.1"/>
    </source>
</evidence>
<dbReference type="PANTHER" id="PTHR35802">
    <property type="entry name" value="PROTEASE SYNTHASE AND SPORULATION PROTEIN PAI 2"/>
    <property type="match status" value="1"/>
</dbReference>
<dbReference type="EMBL" id="JBBMQS010000002">
    <property type="protein sequence ID" value="MEM5496794.1"/>
    <property type="molecule type" value="Genomic_DNA"/>
</dbReference>
<gene>
    <name evidence="1" type="ORF">WNY77_05255</name>
</gene>
<protein>
    <submittedName>
        <fullName evidence="1">FMN-binding negative transcriptional regulator</fullName>
    </submittedName>
</protein>
<dbReference type="Proteomes" id="UP001461163">
    <property type="component" value="Unassembled WGS sequence"/>
</dbReference>
<dbReference type="InterPro" id="IPR007396">
    <property type="entry name" value="TR_PAI2-type"/>
</dbReference>
<accession>A0ABU9SSC2</accession>
<dbReference type="PIRSF" id="PIRSF010372">
    <property type="entry name" value="PaiB"/>
    <property type="match status" value="1"/>
</dbReference>
<dbReference type="Gene3D" id="2.30.110.10">
    <property type="entry name" value="Electron Transport, Fmn-binding Protein, Chain A"/>
    <property type="match status" value="1"/>
</dbReference>
<comment type="caution">
    <text evidence="1">The sequence shown here is derived from an EMBL/GenBank/DDBJ whole genome shotgun (WGS) entry which is preliminary data.</text>
</comment>
<dbReference type="InterPro" id="IPR012349">
    <property type="entry name" value="Split_barrel_FMN-bd"/>
</dbReference>
<dbReference type="SUPFAM" id="SSF50475">
    <property type="entry name" value="FMN-binding split barrel"/>
    <property type="match status" value="1"/>
</dbReference>
<dbReference type="RefSeq" id="WP_342881107.1">
    <property type="nucleotide sequence ID" value="NZ_JBBMQS010000002.1"/>
</dbReference>
<organism evidence="1 2">
    <name type="scientific">Paraglaciecola mesophila</name>
    <dbReference type="NCBI Taxonomy" id="197222"/>
    <lineage>
        <taxon>Bacteria</taxon>
        <taxon>Pseudomonadati</taxon>
        <taxon>Pseudomonadota</taxon>
        <taxon>Gammaproteobacteria</taxon>
        <taxon>Alteromonadales</taxon>
        <taxon>Alteromonadaceae</taxon>
        <taxon>Paraglaciecola</taxon>
    </lineage>
</organism>
<evidence type="ECO:0000313" key="2">
    <source>
        <dbReference type="Proteomes" id="UP001461163"/>
    </source>
</evidence>
<sequence>MFVPPNLRIQDNQEVARFISENSFGILVSESLDATHIPFIYNQNEGDNGILYGHIARANPHTHQLTQEKALVIFSGPHAYISPTWYEEGPGVPTWNYTAVHCKGQASLLSDEESVQAMDALVTKYEPTLLDNEVLMPADYQAKLRRGVVGFKVVIEHIDAKEKLGQQRKAVDQQGVFKALSESAELGDIKLANYMQKRQLGLGGV</sequence>
<dbReference type="Pfam" id="PF04299">
    <property type="entry name" value="FMN_bind_2"/>
    <property type="match status" value="1"/>
</dbReference>